<dbReference type="PANTHER" id="PTHR32309">
    <property type="entry name" value="TYROSINE-PROTEIN KINASE"/>
    <property type="match status" value="1"/>
</dbReference>
<dbReference type="AlphaFoldDB" id="A0A0U1NLB7"/>
<feature type="transmembrane region" description="Helical" evidence="3">
    <location>
        <begin position="513"/>
        <end position="533"/>
    </location>
</feature>
<evidence type="ECO:0000313" key="5">
    <source>
        <dbReference type="Proteomes" id="UP000048949"/>
    </source>
</evidence>
<keyword evidence="3" id="KW-0472">Membrane</keyword>
<sequence length="539" mass="59526">MTTKPKAQKFRIRRPVQGATPAPDQAAAETPTPQGTTPLKAVEGPLDAIRQEGLTGRQLRMARRVAQKHGLAPTSDFDAIRLLREKGIDPFQRANTLDLVMPESGSHEAAAASNVAQRGNTVRDEEAVRQALGRIQLPQTTQNGKAQLPATEMASPDDRALEIRRIQQDIAKRRRRKLLLLISRLSAFVFLPTLIAGYYFYVLATPMYATKSEFLIQQAEPPGASGAASLFGGSPIATSQDSIAVQGYLQSPEAMLRLDEDLGFKEHFSQENIDTLKRLAPDTTNSAAYKLYKKKVKIGYDPTEGIVRMEVIAADPETSALFAERLVAYAEERVDNISLRVREDAMKGARESYEAAEAERVEALSRVTRLQESLGVLDPAAANALLQSEMQQLQSLLLEKELTLASLLDNRRPNQARVDGTRAEIRRLEEKIADVQAQMTSTGGDANNQARKNAELRAAEEDYQTRTALLQQSLQSLETARVEAERQVRYLSIAVAPVPPDEASYPRKFENTILAFLIFAGIYLMISLTASILREQVTS</sequence>
<proteinExistence type="predicted"/>
<organism evidence="4 5">
    <name type="scientific">Nereida ignava</name>
    <dbReference type="NCBI Taxonomy" id="282199"/>
    <lineage>
        <taxon>Bacteria</taxon>
        <taxon>Pseudomonadati</taxon>
        <taxon>Pseudomonadota</taxon>
        <taxon>Alphaproteobacteria</taxon>
        <taxon>Rhodobacterales</taxon>
        <taxon>Roseobacteraceae</taxon>
        <taxon>Nereida</taxon>
    </lineage>
</organism>
<gene>
    <name evidence="4" type="ORF">NIG5292_01580</name>
</gene>
<protein>
    <submittedName>
        <fullName evidence="4">Vi polysaccharide export inner membrane protein VexD</fullName>
    </submittedName>
</protein>
<dbReference type="Proteomes" id="UP000048949">
    <property type="component" value="Unassembled WGS sequence"/>
</dbReference>
<dbReference type="STRING" id="282199.GCA_001049735_01579"/>
<dbReference type="GO" id="GO:0005886">
    <property type="term" value="C:plasma membrane"/>
    <property type="evidence" value="ECO:0007669"/>
    <property type="project" value="TreeGrafter"/>
</dbReference>
<keyword evidence="3" id="KW-1133">Transmembrane helix</keyword>
<keyword evidence="5" id="KW-1185">Reference proteome</keyword>
<dbReference type="InterPro" id="IPR050445">
    <property type="entry name" value="Bact_polysacc_biosynth/exp"/>
</dbReference>
<dbReference type="SUPFAM" id="SSF57997">
    <property type="entry name" value="Tropomyosin"/>
    <property type="match status" value="1"/>
</dbReference>
<feature type="compositionally biased region" description="Basic residues" evidence="2">
    <location>
        <begin position="1"/>
        <end position="14"/>
    </location>
</feature>
<reference evidence="4 5" key="1">
    <citation type="submission" date="2015-04" db="EMBL/GenBank/DDBJ databases">
        <authorList>
            <person name="Syromyatnikov M.Y."/>
            <person name="Popov V.N."/>
        </authorList>
    </citation>
    <scope>NUCLEOTIDE SEQUENCE [LARGE SCALE GENOMIC DNA]</scope>
    <source>
        <strain evidence="4 5">CECT 5292</strain>
    </source>
</reference>
<dbReference type="EMBL" id="CVQV01000006">
    <property type="protein sequence ID" value="CRK75531.1"/>
    <property type="molecule type" value="Genomic_DNA"/>
</dbReference>
<dbReference type="PANTHER" id="PTHR32309:SF13">
    <property type="entry name" value="FERRIC ENTEROBACTIN TRANSPORT PROTEIN FEPE"/>
    <property type="match status" value="1"/>
</dbReference>
<dbReference type="OrthoDB" id="7810642at2"/>
<evidence type="ECO:0000256" key="3">
    <source>
        <dbReference type="SAM" id="Phobius"/>
    </source>
</evidence>
<feature type="transmembrane region" description="Helical" evidence="3">
    <location>
        <begin position="178"/>
        <end position="201"/>
    </location>
</feature>
<keyword evidence="1" id="KW-0175">Coiled coil</keyword>
<dbReference type="RefSeq" id="WP_048598943.1">
    <property type="nucleotide sequence ID" value="NZ_CVPC01000006.1"/>
</dbReference>
<name>A0A0U1NLB7_9RHOB</name>
<dbReference type="GO" id="GO:0004713">
    <property type="term" value="F:protein tyrosine kinase activity"/>
    <property type="evidence" value="ECO:0007669"/>
    <property type="project" value="TreeGrafter"/>
</dbReference>
<evidence type="ECO:0000256" key="2">
    <source>
        <dbReference type="SAM" id="MobiDB-lite"/>
    </source>
</evidence>
<feature type="region of interest" description="Disordered" evidence="2">
    <location>
        <begin position="1"/>
        <end position="45"/>
    </location>
</feature>
<evidence type="ECO:0000313" key="4">
    <source>
        <dbReference type="EMBL" id="CRK75531.1"/>
    </source>
</evidence>
<feature type="coiled-coil region" evidence="1">
    <location>
        <begin position="339"/>
        <end position="438"/>
    </location>
</feature>
<keyword evidence="3" id="KW-0812">Transmembrane</keyword>
<accession>A0A0U1NLB7</accession>
<evidence type="ECO:0000256" key="1">
    <source>
        <dbReference type="SAM" id="Coils"/>
    </source>
</evidence>